<feature type="transmembrane region" description="Helical" evidence="6">
    <location>
        <begin position="173"/>
        <end position="194"/>
    </location>
</feature>
<dbReference type="AlphaFoldDB" id="A0A386UUA1"/>
<evidence type="ECO:0000256" key="5">
    <source>
        <dbReference type="ARBA" id="ARBA00023136"/>
    </source>
</evidence>
<dbReference type="Pfam" id="PF00924">
    <property type="entry name" value="MS_channel_2nd"/>
    <property type="match status" value="1"/>
</dbReference>
<dbReference type="SUPFAM" id="SSF50182">
    <property type="entry name" value="Sm-like ribonucleoproteins"/>
    <property type="match status" value="1"/>
</dbReference>
<comment type="subcellular location">
    <subcellularLocation>
        <location evidence="6">Cell inner membrane</location>
        <topology evidence="6">Multi-pass membrane protein</topology>
    </subcellularLocation>
    <subcellularLocation>
        <location evidence="1">Cell membrane</location>
        <topology evidence="1">Multi-pass membrane protein</topology>
    </subcellularLocation>
</comment>
<keyword evidence="6" id="KW-0407">Ion channel</keyword>
<evidence type="ECO:0000256" key="6">
    <source>
        <dbReference type="RuleBase" id="RU369025"/>
    </source>
</evidence>
<evidence type="ECO:0000256" key="1">
    <source>
        <dbReference type="ARBA" id="ARBA00004651"/>
    </source>
</evidence>
<dbReference type="InterPro" id="IPR010920">
    <property type="entry name" value="LSM_dom_sf"/>
</dbReference>
<dbReference type="Proteomes" id="UP000272010">
    <property type="component" value="Plasmid pYEE2"/>
</dbReference>
<comment type="caution">
    <text evidence="6">Lacks conserved residue(s) required for the propagation of feature annotation.</text>
</comment>
<organism evidence="8 9">
    <name type="scientific">Paracoccus yeei</name>
    <dbReference type="NCBI Taxonomy" id="147645"/>
    <lineage>
        <taxon>Bacteria</taxon>
        <taxon>Pseudomonadati</taxon>
        <taxon>Pseudomonadota</taxon>
        <taxon>Alphaproteobacteria</taxon>
        <taxon>Rhodobacterales</taxon>
        <taxon>Paracoccaceae</taxon>
        <taxon>Paracoccus</taxon>
    </lineage>
</organism>
<geneLocation type="plasmid" evidence="9">
    <name>pyee2</name>
</geneLocation>
<dbReference type="InterPro" id="IPR045275">
    <property type="entry name" value="MscS_archaea/bacteria_type"/>
</dbReference>
<dbReference type="GO" id="GO:0008381">
    <property type="term" value="F:mechanosensitive monoatomic ion channel activity"/>
    <property type="evidence" value="ECO:0007669"/>
    <property type="project" value="InterPro"/>
</dbReference>
<evidence type="ECO:0000313" key="9">
    <source>
        <dbReference type="Proteomes" id="UP000272010"/>
    </source>
</evidence>
<dbReference type="PANTHER" id="PTHR30221">
    <property type="entry name" value="SMALL-CONDUCTANCE MECHANOSENSITIVE CHANNEL"/>
    <property type="match status" value="1"/>
</dbReference>
<feature type="domain" description="Mechanosensitive ion channel MscS" evidence="7">
    <location>
        <begin position="251"/>
        <end position="316"/>
    </location>
</feature>
<keyword evidence="4 6" id="KW-1133">Transmembrane helix</keyword>
<evidence type="ECO:0000313" key="8">
    <source>
        <dbReference type="EMBL" id="AYF03770.1"/>
    </source>
</evidence>
<comment type="similarity">
    <text evidence="6">Belongs to the MscS (TC 1.A.23) family.</text>
</comment>
<keyword evidence="6" id="KW-0813">Transport</keyword>
<dbReference type="InterPro" id="IPR011066">
    <property type="entry name" value="MscS_channel_C_sf"/>
</dbReference>
<protein>
    <recommendedName>
        <fullName evidence="6">Small-conductance mechanosensitive channel</fullName>
    </recommendedName>
</protein>
<dbReference type="SUPFAM" id="SSF82689">
    <property type="entry name" value="Mechanosensitive channel protein MscS (YggB), C-terminal domain"/>
    <property type="match status" value="1"/>
</dbReference>
<keyword evidence="3 6" id="KW-0812">Transmembrane</keyword>
<feature type="transmembrane region" description="Helical" evidence="6">
    <location>
        <begin position="206"/>
        <end position="227"/>
    </location>
</feature>
<feature type="transmembrane region" description="Helical" evidence="6">
    <location>
        <begin position="233"/>
        <end position="252"/>
    </location>
</feature>
<name>A0A386UUA1_9RHOB</name>
<dbReference type="PANTHER" id="PTHR30221:SF1">
    <property type="entry name" value="SMALL-CONDUCTANCE MECHANOSENSITIVE CHANNEL"/>
    <property type="match status" value="1"/>
</dbReference>
<sequence length="411" mass="43272">MGGGPDCTGWNAARAVGLAPVLLLALAVAPRAELPPELADPSIDRARLAIRVVPLSEPELAELAGRWFGIVQGAATAAAAFQVDVVAGDDKALARHDLNRQVALRNKLMRNFMEVVRAWEQKGGDAGTVAKYRAYRNAVLIGGTRFTDLRTTGSRILLWLASPDGGGRLAVKAGIILLQLAVVVLIATACGGVLRHMLSRVTRNFLVVALRSAILVGGTLIVLSLAGLDVAPIYALLGGSSIIAALAFQESLSNIAAGMMIMLVRPFDEGDQVEISGTRGRAKSVGIVATVVMTPDNRTVLIPNRKVWGGAIVNISAAPVRRLDLDFCFPSGEAGEKVRAAATDCLSRNPKVLDQPVATVRLVAAQGGVGLQVRPWIRTQDFAELEAQLQEQLVAAFTAVGLSPPASIPDE</sequence>
<dbReference type="InterPro" id="IPR023408">
    <property type="entry name" value="MscS_beta-dom_sf"/>
</dbReference>
<evidence type="ECO:0000259" key="7">
    <source>
        <dbReference type="Pfam" id="PF00924"/>
    </source>
</evidence>
<comment type="subunit">
    <text evidence="6">Homoheptamer.</text>
</comment>
<reference evidence="9" key="1">
    <citation type="submission" date="2018-07" db="EMBL/GenBank/DDBJ databases">
        <title>Genome Structure of the Opportunistic Pathogen Paracoccus yeei (Alphaproteobacteria) and Identification of Putative Virulence Factors.</title>
        <authorList>
            <person name="Lasek R."/>
            <person name="Szuplewska M."/>
            <person name="Mitura M."/>
            <person name="Decewicz P."/>
            <person name="Chmielowska C."/>
            <person name="Pawlot A."/>
            <person name="Sentkowska D."/>
            <person name="Czarnecki J."/>
            <person name="Bartosik D."/>
        </authorList>
    </citation>
    <scope>NUCLEOTIDE SEQUENCE [LARGE SCALE GENOMIC DNA]</scope>
    <source>
        <strain evidence="9">CCUG 32053</strain>
        <plasmid evidence="9">pyee2</plasmid>
    </source>
</reference>
<evidence type="ECO:0000256" key="2">
    <source>
        <dbReference type="ARBA" id="ARBA00022475"/>
    </source>
</evidence>
<evidence type="ECO:0000256" key="4">
    <source>
        <dbReference type="ARBA" id="ARBA00022989"/>
    </source>
</evidence>
<keyword evidence="8" id="KW-0614">Plasmid</keyword>
<dbReference type="EMBL" id="CP031080">
    <property type="protein sequence ID" value="AYF03770.1"/>
    <property type="molecule type" value="Genomic_DNA"/>
</dbReference>
<dbReference type="Gene3D" id="1.10.287.1260">
    <property type="match status" value="1"/>
</dbReference>
<proteinExistence type="inferred from homology"/>
<comment type="function">
    <text evidence="6">Mechanosensitive channel that participates in the regulation of osmotic pressure changes within the cell, opening in response to stretch forces in the membrane lipid bilayer, without the need for other proteins. Contributes to normal resistance to hypoosmotic shock. Forms an ion channel of 1.0 nanosiemens conductance with a slight preference for anions.</text>
</comment>
<dbReference type="Gene3D" id="2.30.30.60">
    <property type="match status" value="1"/>
</dbReference>
<dbReference type="GO" id="GO:0005886">
    <property type="term" value="C:plasma membrane"/>
    <property type="evidence" value="ECO:0007669"/>
    <property type="project" value="UniProtKB-SubCell"/>
</dbReference>
<keyword evidence="6" id="KW-0406">Ion transport</keyword>
<keyword evidence="2" id="KW-1003">Cell membrane</keyword>
<evidence type="ECO:0000256" key="3">
    <source>
        <dbReference type="ARBA" id="ARBA00022692"/>
    </source>
</evidence>
<dbReference type="RefSeq" id="WP_120444702.1">
    <property type="nucleotide sequence ID" value="NZ_CP031080.1"/>
</dbReference>
<keyword evidence="5 6" id="KW-0472">Membrane</keyword>
<accession>A0A386UUA1</accession>
<gene>
    <name evidence="8" type="ORF">PY32053_04236</name>
</gene>
<keyword evidence="6" id="KW-0997">Cell inner membrane</keyword>
<dbReference type="InterPro" id="IPR006685">
    <property type="entry name" value="MscS_channel_2nd"/>
</dbReference>